<feature type="non-terminal residue" evidence="2">
    <location>
        <position position="131"/>
    </location>
</feature>
<accession>A0ABR5J5P5</accession>
<proteinExistence type="predicted"/>
<evidence type="ECO:0000256" key="1">
    <source>
        <dbReference type="ARBA" id="ARBA00048819"/>
    </source>
</evidence>
<dbReference type="PANTHER" id="PTHR36510:SF1">
    <property type="entry name" value="GLUTAMATE--CYSTEINE LIGASE 2-RELATED"/>
    <property type="match status" value="1"/>
</dbReference>
<protein>
    <recommendedName>
        <fullName evidence="4">Carboxylate--amine ligase</fullName>
    </recommendedName>
</protein>
<dbReference type="InterPro" id="IPR006336">
    <property type="entry name" value="GCS2"/>
</dbReference>
<comment type="caution">
    <text evidence="2">The sequence shown here is derived from an EMBL/GenBank/DDBJ whole genome shotgun (WGS) entry which is preliminary data.</text>
</comment>
<keyword evidence="3" id="KW-1185">Reference proteome</keyword>
<gene>
    <name evidence="2" type="ORF">ADK38_18205</name>
</gene>
<dbReference type="SUPFAM" id="SSF55931">
    <property type="entry name" value="Glutamine synthetase/guanido kinase"/>
    <property type="match status" value="1"/>
</dbReference>
<dbReference type="PANTHER" id="PTHR36510">
    <property type="entry name" value="GLUTAMATE--CYSTEINE LIGASE 2-RELATED"/>
    <property type="match status" value="1"/>
</dbReference>
<dbReference type="Pfam" id="PF04107">
    <property type="entry name" value="GCS2"/>
    <property type="match status" value="1"/>
</dbReference>
<feature type="non-terminal residue" evidence="2">
    <location>
        <position position="1"/>
    </location>
</feature>
<evidence type="ECO:0008006" key="4">
    <source>
        <dbReference type="Google" id="ProtNLM"/>
    </source>
</evidence>
<dbReference type="InterPro" id="IPR014746">
    <property type="entry name" value="Gln_synth/guanido_kin_cat_dom"/>
</dbReference>
<dbReference type="Gene3D" id="3.30.590.20">
    <property type="match status" value="1"/>
</dbReference>
<comment type="catalytic activity">
    <reaction evidence="1">
        <text>L-cysteine + L-glutamate + ATP = gamma-L-glutamyl-L-cysteine + ADP + phosphate + H(+)</text>
        <dbReference type="Rhea" id="RHEA:13285"/>
        <dbReference type="ChEBI" id="CHEBI:15378"/>
        <dbReference type="ChEBI" id="CHEBI:29985"/>
        <dbReference type="ChEBI" id="CHEBI:30616"/>
        <dbReference type="ChEBI" id="CHEBI:35235"/>
        <dbReference type="ChEBI" id="CHEBI:43474"/>
        <dbReference type="ChEBI" id="CHEBI:58173"/>
        <dbReference type="ChEBI" id="CHEBI:456216"/>
        <dbReference type="EC" id="6.3.2.2"/>
    </reaction>
</comment>
<name>A0ABR5J5P5_9ACTN</name>
<dbReference type="InterPro" id="IPR050141">
    <property type="entry name" value="GCL_type2/YbdK_subfam"/>
</dbReference>
<evidence type="ECO:0000313" key="2">
    <source>
        <dbReference type="EMBL" id="KOG88724.1"/>
    </source>
</evidence>
<organism evidence="2 3">
    <name type="scientific">Streptomyces varsoviensis</name>
    <dbReference type="NCBI Taxonomy" id="67373"/>
    <lineage>
        <taxon>Bacteria</taxon>
        <taxon>Bacillati</taxon>
        <taxon>Actinomycetota</taxon>
        <taxon>Actinomycetes</taxon>
        <taxon>Kitasatosporales</taxon>
        <taxon>Streptomycetaceae</taxon>
        <taxon>Streptomyces</taxon>
    </lineage>
</organism>
<dbReference type="EMBL" id="LGUT01001549">
    <property type="protein sequence ID" value="KOG88724.1"/>
    <property type="molecule type" value="Genomic_DNA"/>
</dbReference>
<evidence type="ECO:0000313" key="3">
    <source>
        <dbReference type="Proteomes" id="UP000037020"/>
    </source>
</evidence>
<dbReference type="Proteomes" id="UP000037020">
    <property type="component" value="Unassembled WGS sequence"/>
</dbReference>
<sequence>AGRDSGYASWRAVALAQWPIAGPPPFFRDAADHDRLVARLLDSGAALDEHNLFWDVRPCDRLGTVEIRVMDANAGPAETVAFALLARALVMDAVERVGRGDPGPIIEDAWLRAAYWRGARDGWTGQGIDQR</sequence>
<reference evidence="2 3" key="1">
    <citation type="submission" date="2015-07" db="EMBL/GenBank/DDBJ databases">
        <authorList>
            <person name="Ju K.-S."/>
            <person name="Doroghazi J.R."/>
            <person name="Metcalf W.W."/>
        </authorList>
    </citation>
    <scope>NUCLEOTIDE SEQUENCE [LARGE SCALE GENOMIC DNA]</scope>
    <source>
        <strain evidence="2 3">NRRL B-3589</strain>
    </source>
</reference>